<proteinExistence type="inferred from homology"/>
<dbReference type="EMBL" id="FNIT01000001">
    <property type="protein sequence ID" value="SDN53715.1"/>
    <property type="molecule type" value="Genomic_DNA"/>
</dbReference>
<dbReference type="SUPFAM" id="SSF51161">
    <property type="entry name" value="Trimeric LpxA-like enzymes"/>
    <property type="match status" value="1"/>
</dbReference>
<dbReference type="OrthoDB" id="9815592at2"/>
<evidence type="ECO:0000256" key="1">
    <source>
        <dbReference type="ARBA" id="ARBA00007274"/>
    </source>
</evidence>
<keyword evidence="6" id="KW-1185">Reference proteome</keyword>
<keyword evidence="4" id="KW-0012">Acyltransferase</keyword>
<evidence type="ECO:0000256" key="4">
    <source>
        <dbReference type="ARBA" id="ARBA00023315"/>
    </source>
</evidence>
<dbReference type="PANTHER" id="PTHR43300:SF11">
    <property type="entry name" value="ACETYLTRANSFERASE RV3034C-RELATED"/>
    <property type="match status" value="1"/>
</dbReference>
<dbReference type="PROSITE" id="PS00101">
    <property type="entry name" value="HEXAPEP_TRANSFERASES"/>
    <property type="match status" value="1"/>
</dbReference>
<dbReference type="CDD" id="cd03349">
    <property type="entry name" value="LbH_XAT"/>
    <property type="match status" value="1"/>
</dbReference>
<gene>
    <name evidence="5" type="ORF">SAMN05192530_101168</name>
</gene>
<evidence type="ECO:0008006" key="7">
    <source>
        <dbReference type="Google" id="ProtNLM"/>
    </source>
</evidence>
<comment type="similarity">
    <text evidence="1">Belongs to the transferase hexapeptide repeat family.</text>
</comment>
<sequence>MSPKLSEHTPRIHPTAEVERSTLGRYTEVEAGSVLSETELGDYSYVMQDCRIWATRIGKFSNIAASVRINATDHPMDRATLHHFTYRAADYFDGAADEADFFAARRANAVTIGHDTWIGHGATILAGIAVGNGAVVGAGAVVTRDVAPYTVVGGVPARLIRERFAQGLGARMERLRWWDWPHDRLFAALEDFRQLDAAAFLDRYEGVTQASPNRHGQPTAA</sequence>
<keyword evidence="2" id="KW-0808">Transferase</keyword>
<protein>
    <recommendedName>
        <fullName evidence="7">Phosphonate metabolim protein, transferase hexapeptide repeat family</fullName>
    </recommendedName>
</protein>
<dbReference type="PANTHER" id="PTHR43300">
    <property type="entry name" value="ACETYLTRANSFERASE"/>
    <property type="match status" value="1"/>
</dbReference>
<dbReference type="Gene3D" id="2.160.10.10">
    <property type="entry name" value="Hexapeptide repeat proteins"/>
    <property type="match status" value="1"/>
</dbReference>
<evidence type="ECO:0000313" key="5">
    <source>
        <dbReference type="EMBL" id="SDN53715.1"/>
    </source>
</evidence>
<dbReference type="GO" id="GO:0016746">
    <property type="term" value="F:acyltransferase activity"/>
    <property type="evidence" value="ECO:0007669"/>
    <property type="project" value="UniProtKB-KW"/>
</dbReference>
<dbReference type="RefSeq" id="WP_090667499.1">
    <property type="nucleotide sequence ID" value="NZ_FNIT01000001.1"/>
</dbReference>
<organism evidence="5 6">
    <name type="scientific">Aureimonas jatrophae</name>
    <dbReference type="NCBI Taxonomy" id="1166073"/>
    <lineage>
        <taxon>Bacteria</taxon>
        <taxon>Pseudomonadati</taxon>
        <taxon>Pseudomonadota</taxon>
        <taxon>Alphaproteobacteria</taxon>
        <taxon>Hyphomicrobiales</taxon>
        <taxon>Aurantimonadaceae</taxon>
        <taxon>Aureimonas</taxon>
    </lineage>
</organism>
<reference evidence="5 6" key="1">
    <citation type="submission" date="2016-10" db="EMBL/GenBank/DDBJ databases">
        <authorList>
            <person name="de Groot N.N."/>
        </authorList>
    </citation>
    <scope>NUCLEOTIDE SEQUENCE [LARGE SCALE GENOMIC DNA]</scope>
    <source>
        <strain evidence="6">L7-484,KACC 16230,DSM 25025</strain>
    </source>
</reference>
<dbReference type="InterPro" id="IPR017694">
    <property type="entry name" value="Phosphonate_tfrase_rpt"/>
</dbReference>
<dbReference type="Proteomes" id="UP000198793">
    <property type="component" value="Unassembled WGS sequence"/>
</dbReference>
<keyword evidence="3" id="KW-0677">Repeat</keyword>
<evidence type="ECO:0000256" key="2">
    <source>
        <dbReference type="ARBA" id="ARBA00022679"/>
    </source>
</evidence>
<dbReference type="InterPro" id="IPR001451">
    <property type="entry name" value="Hexapep"/>
</dbReference>
<accession>A0A1H0C777</accession>
<evidence type="ECO:0000256" key="3">
    <source>
        <dbReference type="ARBA" id="ARBA00022737"/>
    </source>
</evidence>
<dbReference type="InterPro" id="IPR018357">
    <property type="entry name" value="Hexapep_transf_CS"/>
</dbReference>
<dbReference type="NCBIfam" id="TIGR03308">
    <property type="entry name" value="phn_thr-fam"/>
    <property type="match status" value="1"/>
</dbReference>
<dbReference type="AlphaFoldDB" id="A0A1H0C777"/>
<dbReference type="Pfam" id="PF00132">
    <property type="entry name" value="Hexapep"/>
    <property type="match status" value="1"/>
</dbReference>
<dbReference type="STRING" id="1166073.SAMN05192530_101168"/>
<evidence type="ECO:0000313" key="6">
    <source>
        <dbReference type="Proteomes" id="UP000198793"/>
    </source>
</evidence>
<name>A0A1H0C777_9HYPH</name>
<dbReference type="InterPro" id="IPR011004">
    <property type="entry name" value="Trimer_LpxA-like_sf"/>
</dbReference>
<dbReference type="InterPro" id="IPR050179">
    <property type="entry name" value="Trans_hexapeptide_repeat"/>
</dbReference>